<gene>
    <name evidence="15" type="ORF">LIPSTDRAFT_71332</name>
</gene>
<keyword evidence="11" id="KW-0472">Membrane</keyword>
<keyword evidence="10" id="KW-0496">Mitochondrion</keyword>
<keyword evidence="7" id="KW-0653">Protein transport</keyword>
<dbReference type="AlphaFoldDB" id="A0A1E3Q5V3"/>
<dbReference type="Proteomes" id="UP000094385">
    <property type="component" value="Unassembled WGS sequence"/>
</dbReference>
<evidence type="ECO:0000256" key="11">
    <source>
        <dbReference type="ARBA" id="ARBA00023136"/>
    </source>
</evidence>
<dbReference type="PANTHER" id="PTHR10721">
    <property type="entry name" value="MITOCHONDRIAL IMPORT INNER MEMBRANE TRANSLOCASE SUBUNIT TIM44"/>
    <property type="match status" value="1"/>
</dbReference>
<keyword evidence="5" id="KW-0999">Mitochondrion inner membrane</keyword>
<evidence type="ECO:0000256" key="9">
    <source>
        <dbReference type="ARBA" id="ARBA00023010"/>
    </source>
</evidence>
<dbReference type="GO" id="GO:0005524">
    <property type="term" value="F:ATP binding"/>
    <property type="evidence" value="ECO:0007669"/>
    <property type="project" value="UniProtKB-KW"/>
</dbReference>
<dbReference type="Pfam" id="PF04280">
    <property type="entry name" value="Tim44"/>
    <property type="match status" value="1"/>
</dbReference>
<evidence type="ECO:0000256" key="2">
    <source>
        <dbReference type="ARBA" id="ARBA00009597"/>
    </source>
</evidence>
<dbReference type="InterPro" id="IPR032710">
    <property type="entry name" value="NTF2-like_dom_sf"/>
</dbReference>
<evidence type="ECO:0000256" key="13">
    <source>
        <dbReference type="SAM" id="MobiDB-lite"/>
    </source>
</evidence>
<proteinExistence type="inferred from homology"/>
<dbReference type="STRING" id="675824.A0A1E3Q5V3"/>
<name>A0A1E3Q5V3_LIPST</name>
<evidence type="ECO:0000259" key="14">
    <source>
        <dbReference type="SMART" id="SM00978"/>
    </source>
</evidence>
<evidence type="ECO:0000256" key="6">
    <source>
        <dbReference type="ARBA" id="ARBA00022840"/>
    </source>
</evidence>
<dbReference type="OrthoDB" id="10265990at2759"/>
<evidence type="ECO:0000313" key="16">
    <source>
        <dbReference type="Proteomes" id="UP000094385"/>
    </source>
</evidence>
<comment type="subcellular location">
    <subcellularLocation>
        <location evidence="1">Mitochondrion inner membrane</location>
        <topology evidence="1">Peripheral membrane protein</topology>
    </subcellularLocation>
</comment>
<dbReference type="InterPro" id="IPR039544">
    <property type="entry name" value="Tim44-like"/>
</dbReference>
<dbReference type="GO" id="GO:0031314">
    <property type="term" value="C:extrinsic component of mitochondrial inner membrane"/>
    <property type="evidence" value="ECO:0007669"/>
    <property type="project" value="EnsemblFungi"/>
</dbReference>
<sequence>MYCRGIVGKGADFASLRSRVAATSRLASSRHVGANSIASNAGLMTRNTVLQNLTVRHSSSSQSASVRGLESVVSIQLPTMATSQLRRSGFASANFCGSQSLSAEGGLGVRLFHSSRYAFAEDQNNVPRKSPYQIFVDTFREEWNKSKELQDNIKALQDETGKMSESDAYRKAKEAYEKARSGTSAASSITTETLKKAGKVVGDAASTAWESPIVKTTRQAVNTTAETVDKATAPIRETKIYKEVKEVIDDGSSRRYGGFEERELRRKRRAEREARRLKEELKSGSSASTKSATENPDAGTNVVVHKDAAWKESWDDFKSNSSLFQSLNSIKQRLDESDNALLSTFRGIADRIGGFFAETEFAQVTRMFRDIDPTFQVEGFLNEVREYILPEVIDAYVKGDDEALKLWLSEAPYNIWHASAKQFREAGLYSAGRVLDIRGVDIANARILAPSDIPVLVISCRAQEVHIYKSIKTGEVAAGTEDHIQQSTYAMVITRIKEEIDDPETKGWRILELVRGQTRDWM</sequence>
<accession>A0A1E3Q5V3</accession>
<dbReference type="FunFam" id="3.10.450.240:FF:000002">
    <property type="entry name" value="Mitochondrial import inner membrane translocase subunit TIM44"/>
    <property type="match status" value="1"/>
</dbReference>
<evidence type="ECO:0000313" key="15">
    <source>
        <dbReference type="EMBL" id="ODQ73031.1"/>
    </source>
</evidence>
<dbReference type="GO" id="GO:0030674">
    <property type="term" value="F:protein-macromolecule adaptor activity"/>
    <property type="evidence" value="ECO:0007669"/>
    <property type="project" value="EnsemblFungi"/>
</dbReference>
<organism evidence="15 16">
    <name type="scientific">Lipomyces starkeyi NRRL Y-11557</name>
    <dbReference type="NCBI Taxonomy" id="675824"/>
    <lineage>
        <taxon>Eukaryota</taxon>
        <taxon>Fungi</taxon>
        <taxon>Dikarya</taxon>
        <taxon>Ascomycota</taxon>
        <taxon>Saccharomycotina</taxon>
        <taxon>Lipomycetes</taxon>
        <taxon>Lipomycetales</taxon>
        <taxon>Lipomycetaceae</taxon>
        <taxon>Lipomyces</taxon>
    </lineage>
</organism>
<evidence type="ECO:0000256" key="10">
    <source>
        <dbReference type="ARBA" id="ARBA00023128"/>
    </source>
</evidence>
<dbReference type="EMBL" id="KV454294">
    <property type="protein sequence ID" value="ODQ73031.1"/>
    <property type="molecule type" value="Genomic_DNA"/>
</dbReference>
<evidence type="ECO:0000256" key="1">
    <source>
        <dbReference type="ARBA" id="ARBA00004637"/>
    </source>
</evidence>
<evidence type="ECO:0000256" key="12">
    <source>
        <dbReference type="ARBA" id="ARBA00074309"/>
    </source>
</evidence>
<dbReference type="SMART" id="SM00978">
    <property type="entry name" value="Tim44"/>
    <property type="match status" value="1"/>
</dbReference>
<dbReference type="InterPro" id="IPR007379">
    <property type="entry name" value="Tim44-like_dom"/>
</dbReference>
<keyword evidence="6" id="KW-0067">ATP-binding</keyword>
<keyword evidence="8" id="KW-0809">Transit peptide</keyword>
<keyword evidence="3" id="KW-0813">Transport</keyword>
<protein>
    <recommendedName>
        <fullName evidence="12">Mitochondrial import inner membrane translocase subunit TIM44</fullName>
    </recommendedName>
</protein>
<keyword evidence="4" id="KW-0547">Nucleotide-binding</keyword>
<dbReference type="Gene3D" id="3.10.450.240">
    <property type="match status" value="1"/>
</dbReference>
<dbReference type="GO" id="GO:0030150">
    <property type="term" value="P:protein import into mitochondrial matrix"/>
    <property type="evidence" value="ECO:0007669"/>
    <property type="project" value="EnsemblFungi"/>
</dbReference>
<dbReference type="SUPFAM" id="SSF54427">
    <property type="entry name" value="NTF2-like"/>
    <property type="match status" value="1"/>
</dbReference>
<evidence type="ECO:0000256" key="5">
    <source>
        <dbReference type="ARBA" id="ARBA00022792"/>
    </source>
</evidence>
<feature type="domain" description="Tim44-like" evidence="14">
    <location>
        <begin position="361"/>
        <end position="515"/>
    </location>
</feature>
<feature type="compositionally biased region" description="Low complexity" evidence="13">
    <location>
        <begin position="283"/>
        <end position="293"/>
    </location>
</feature>
<dbReference type="GO" id="GO:0051087">
    <property type="term" value="F:protein-folding chaperone binding"/>
    <property type="evidence" value="ECO:0007669"/>
    <property type="project" value="EnsemblFungi"/>
</dbReference>
<comment type="similarity">
    <text evidence="2">Belongs to the Tim44 family.</text>
</comment>
<feature type="region of interest" description="Disordered" evidence="13">
    <location>
        <begin position="276"/>
        <end position="300"/>
    </location>
</feature>
<evidence type="ECO:0000256" key="7">
    <source>
        <dbReference type="ARBA" id="ARBA00022927"/>
    </source>
</evidence>
<keyword evidence="16" id="KW-1185">Reference proteome</keyword>
<keyword evidence="9" id="KW-0811">Translocation</keyword>
<reference evidence="15 16" key="1">
    <citation type="journal article" date="2016" name="Proc. Natl. Acad. Sci. U.S.A.">
        <title>Comparative genomics of biotechnologically important yeasts.</title>
        <authorList>
            <person name="Riley R."/>
            <person name="Haridas S."/>
            <person name="Wolfe K.H."/>
            <person name="Lopes M.R."/>
            <person name="Hittinger C.T."/>
            <person name="Goeker M."/>
            <person name="Salamov A.A."/>
            <person name="Wisecaver J.H."/>
            <person name="Long T.M."/>
            <person name="Calvey C.H."/>
            <person name="Aerts A.L."/>
            <person name="Barry K.W."/>
            <person name="Choi C."/>
            <person name="Clum A."/>
            <person name="Coughlan A.Y."/>
            <person name="Deshpande S."/>
            <person name="Douglass A.P."/>
            <person name="Hanson S.J."/>
            <person name="Klenk H.-P."/>
            <person name="LaButti K.M."/>
            <person name="Lapidus A."/>
            <person name="Lindquist E.A."/>
            <person name="Lipzen A.M."/>
            <person name="Meier-Kolthoff J.P."/>
            <person name="Ohm R.A."/>
            <person name="Otillar R.P."/>
            <person name="Pangilinan J.L."/>
            <person name="Peng Y."/>
            <person name="Rokas A."/>
            <person name="Rosa C.A."/>
            <person name="Scheuner C."/>
            <person name="Sibirny A.A."/>
            <person name="Slot J.C."/>
            <person name="Stielow J.B."/>
            <person name="Sun H."/>
            <person name="Kurtzman C.P."/>
            <person name="Blackwell M."/>
            <person name="Grigoriev I.V."/>
            <person name="Jeffries T.W."/>
        </authorList>
    </citation>
    <scope>NUCLEOTIDE SEQUENCE [LARGE SCALE GENOMIC DNA]</scope>
    <source>
        <strain evidence="15 16">NRRL Y-11557</strain>
    </source>
</reference>
<evidence type="ECO:0000256" key="3">
    <source>
        <dbReference type="ARBA" id="ARBA00022448"/>
    </source>
</evidence>
<dbReference type="GO" id="GO:0001405">
    <property type="term" value="C:PAM complex, Tim23 associated import motor"/>
    <property type="evidence" value="ECO:0007669"/>
    <property type="project" value="EnsemblFungi"/>
</dbReference>
<dbReference type="PANTHER" id="PTHR10721:SF1">
    <property type="entry name" value="MITOCHONDRIAL IMPORT INNER MEMBRANE TRANSLOCASE SUBUNIT TIM44"/>
    <property type="match status" value="1"/>
</dbReference>
<evidence type="ECO:0000256" key="8">
    <source>
        <dbReference type="ARBA" id="ARBA00022946"/>
    </source>
</evidence>
<evidence type="ECO:0000256" key="4">
    <source>
        <dbReference type="ARBA" id="ARBA00022741"/>
    </source>
</evidence>